<dbReference type="EMBL" id="VSRR010001302">
    <property type="protein sequence ID" value="MPC24214.1"/>
    <property type="molecule type" value="Genomic_DNA"/>
</dbReference>
<evidence type="ECO:0000256" key="2">
    <source>
        <dbReference type="ARBA" id="ARBA00006991"/>
    </source>
</evidence>
<evidence type="ECO:0000256" key="10">
    <source>
        <dbReference type="ARBA" id="ARBA00023242"/>
    </source>
</evidence>
<reference evidence="14 15" key="1">
    <citation type="submission" date="2019-05" db="EMBL/GenBank/DDBJ databases">
        <title>Another draft genome of Portunus trituberculatus and its Hox gene families provides insights of decapod evolution.</title>
        <authorList>
            <person name="Jeong J.-H."/>
            <person name="Song I."/>
            <person name="Kim S."/>
            <person name="Choi T."/>
            <person name="Kim D."/>
            <person name="Ryu S."/>
            <person name="Kim W."/>
        </authorList>
    </citation>
    <scope>NUCLEOTIDE SEQUENCE [LARGE SCALE GENOMIC DNA]</scope>
    <source>
        <tissue evidence="14">Muscle</tissue>
    </source>
</reference>
<keyword evidence="5 12" id="KW-0863">Zinc-finger</keyword>
<evidence type="ECO:0000256" key="3">
    <source>
        <dbReference type="ARBA" id="ARBA00022723"/>
    </source>
</evidence>
<evidence type="ECO:0000256" key="1">
    <source>
        <dbReference type="ARBA" id="ARBA00004123"/>
    </source>
</evidence>
<proteinExistence type="inferred from homology"/>
<evidence type="ECO:0000256" key="12">
    <source>
        <dbReference type="PROSITE-ProRule" id="PRU00042"/>
    </source>
</evidence>
<comment type="similarity">
    <text evidence="2">Belongs to the krueppel C2H2-type zinc-finger protein family.</text>
</comment>
<dbReference type="GO" id="GO:0008270">
    <property type="term" value="F:zinc ion binding"/>
    <property type="evidence" value="ECO:0007669"/>
    <property type="project" value="UniProtKB-KW"/>
</dbReference>
<keyword evidence="9" id="KW-0804">Transcription</keyword>
<dbReference type="PANTHER" id="PTHR24388:SF43">
    <property type="entry name" value="ZINC FINGER PROTEIN 513"/>
    <property type="match status" value="1"/>
</dbReference>
<dbReference type="InterPro" id="IPR050527">
    <property type="entry name" value="Snail/Krueppel_Znf"/>
</dbReference>
<evidence type="ECO:0000259" key="13">
    <source>
        <dbReference type="PROSITE" id="PS50157"/>
    </source>
</evidence>
<keyword evidence="7" id="KW-0805">Transcription regulation</keyword>
<evidence type="ECO:0000256" key="8">
    <source>
        <dbReference type="ARBA" id="ARBA00023125"/>
    </source>
</evidence>
<gene>
    <name evidence="14" type="primary">IKZF5</name>
    <name evidence="14" type="ORF">E2C01_017291</name>
</gene>
<comment type="subcellular location">
    <subcellularLocation>
        <location evidence="1">Nucleus</location>
    </subcellularLocation>
</comment>
<dbReference type="SMART" id="SM00355">
    <property type="entry name" value="ZnF_C2H2"/>
    <property type="match status" value="3"/>
</dbReference>
<keyword evidence="3" id="KW-0479">Metal-binding</keyword>
<dbReference type="GO" id="GO:0000981">
    <property type="term" value="F:DNA-binding transcription factor activity, RNA polymerase II-specific"/>
    <property type="evidence" value="ECO:0007669"/>
    <property type="project" value="TreeGrafter"/>
</dbReference>
<protein>
    <submittedName>
        <fullName evidence="14">Zinc finger protein Pegasus</fullName>
    </submittedName>
</protein>
<feature type="domain" description="C2H2-type" evidence="13">
    <location>
        <begin position="33"/>
        <end position="60"/>
    </location>
</feature>
<dbReference type="InterPro" id="IPR036236">
    <property type="entry name" value="Znf_C2H2_sf"/>
</dbReference>
<evidence type="ECO:0000313" key="15">
    <source>
        <dbReference type="Proteomes" id="UP000324222"/>
    </source>
</evidence>
<dbReference type="SUPFAM" id="SSF57667">
    <property type="entry name" value="beta-beta-alpha zinc fingers"/>
    <property type="match status" value="1"/>
</dbReference>
<sequence length="128" mass="14679">MSFPTLILIPVTQQITAWGNEGEGKDLASLLYFRCPQCSFVATSRKQLRAHLSAHTGNRPHSCPYCDYRAACNKDLQKHIRTHTGEKPYQCELCPYRASDISNYRAHVKVKHKQRMQPAVVPTADRHW</sequence>
<dbReference type="GO" id="GO:0005634">
    <property type="term" value="C:nucleus"/>
    <property type="evidence" value="ECO:0007669"/>
    <property type="project" value="UniProtKB-SubCell"/>
</dbReference>
<evidence type="ECO:0000313" key="14">
    <source>
        <dbReference type="EMBL" id="MPC24214.1"/>
    </source>
</evidence>
<evidence type="ECO:0000256" key="6">
    <source>
        <dbReference type="ARBA" id="ARBA00022833"/>
    </source>
</evidence>
<accession>A0A5B7DSZ7</accession>
<keyword evidence="4" id="KW-0677">Repeat</keyword>
<evidence type="ECO:0000256" key="7">
    <source>
        <dbReference type="ARBA" id="ARBA00023015"/>
    </source>
</evidence>
<dbReference type="AlphaFoldDB" id="A0A5B7DSZ7"/>
<dbReference type="Proteomes" id="UP000324222">
    <property type="component" value="Unassembled WGS sequence"/>
</dbReference>
<evidence type="ECO:0000256" key="11">
    <source>
        <dbReference type="ARBA" id="ARBA00037948"/>
    </source>
</evidence>
<dbReference type="PANTHER" id="PTHR24388">
    <property type="entry name" value="ZINC FINGER PROTEIN"/>
    <property type="match status" value="1"/>
</dbReference>
<dbReference type="Pfam" id="PF00096">
    <property type="entry name" value="zf-C2H2"/>
    <property type="match status" value="1"/>
</dbReference>
<keyword evidence="6" id="KW-0862">Zinc</keyword>
<evidence type="ECO:0000256" key="4">
    <source>
        <dbReference type="ARBA" id="ARBA00022737"/>
    </source>
</evidence>
<evidence type="ECO:0000256" key="5">
    <source>
        <dbReference type="ARBA" id="ARBA00022771"/>
    </source>
</evidence>
<dbReference type="OrthoDB" id="654211at2759"/>
<dbReference type="GO" id="GO:0000978">
    <property type="term" value="F:RNA polymerase II cis-regulatory region sequence-specific DNA binding"/>
    <property type="evidence" value="ECO:0007669"/>
    <property type="project" value="TreeGrafter"/>
</dbReference>
<comment type="caution">
    <text evidence="14">The sequence shown here is derived from an EMBL/GenBank/DDBJ whole genome shotgun (WGS) entry which is preliminary data.</text>
</comment>
<dbReference type="InterPro" id="IPR013087">
    <property type="entry name" value="Znf_C2H2_type"/>
</dbReference>
<dbReference type="FunFam" id="3.30.160.60:FF:001156">
    <property type="entry name" value="Zinc finger protein 407"/>
    <property type="match status" value="1"/>
</dbReference>
<keyword evidence="8" id="KW-0238">DNA-binding</keyword>
<keyword evidence="15" id="KW-1185">Reference proteome</keyword>
<feature type="domain" description="C2H2-type" evidence="13">
    <location>
        <begin position="61"/>
        <end position="88"/>
    </location>
</feature>
<keyword evidence="10" id="KW-0539">Nucleus</keyword>
<comment type="similarity">
    <text evidence="11">Belongs to the snail C2H2-type zinc-finger protein family.</text>
</comment>
<dbReference type="Gene3D" id="3.30.160.60">
    <property type="entry name" value="Classic Zinc Finger"/>
    <property type="match status" value="2"/>
</dbReference>
<evidence type="ECO:0000256" key="9">
    <source>
        <dbReference type="ARBA" id="ARBA00023163"/>
    </source>
</evidence>
<dbReference type="PROSITE" id="PS50157">
    <property type="entry name" value="ZINC_FINGER_C2H2_2"/>
    <property type="match status" value="2"/>
</dbReference>
<organism evidence="14 15">
    <name type="scientific">Portunus trituberculatus</name>
    <name type="common">Swimming crab</name>
    <name type="synonym">Neptunus trituberculatus</name>
    <dbReference type="NCBI Taxonomy" id="210409"/>
    <lineage>
        <taxon>Eukaryota</taxon>
        <taxon>Metazoa</taxon>
        <taxon>Ecdysozoa</taxon>
        <taxon>Arthropoda</taxon>
        <taxon>Crustacea</taxon>
        <taxon>Multicrustacea</taxon>
        <taxon>Malacostraca</taxon>
        <taxon>Eumalacostraca</taxon>
        <taxon>Eucarida</taxon>
        <taxon>Decapoda</taxon>
        <taxon>Pleocyemata</taxon>
        <taxon>Brachyura</taxon>
        <taxon>Eubrachyura</taxon>
        <taxon>Portunoidea</taxon>
        <taxon>Portunidae</taxon>
        <taxon>Portuninae</taxon>
        <taxon>Portunus</taxon>
    </lineage>
</organism>
<name>A0A5B7DSZ7_PORTR</name>